<dbReference type="InterPro" id="IPR000182">
    <property type="entry name" value="GNAT_dom"/>
</dbReference>
<dbReference type="InterPro" id="IPR050832">
    <property type="entry name" value="Bact_Acetyltransf"/>
</dbReference>
<comment type="caution">
    <text evidence="4">The sequence shown here is derived from an EMBL/GenBank/DDBJ whole genome shotgun (WGS) entry which is preliminary data.</text>
</comment>
<dbReference type="Pfam" id="PF00583">
    <property type="entry name" value="Acetyltransf_1"/>
    <property type="match status" value="1"/>
</dbReference>
<dbReference type="PROSITE" id="PS51186">
    <property type="entry name" value="GNAT"/>
    <property type="match status" value="1"/>
</dbReference>
<protein>
    <submittedName>
        <fullName evidence="4">GNAT family N-acetyltransferase</fullName>
        <ecNumber evidence="4">2.3.1.-</ecNumber>
    </submittedName>
</protein>
<evidence type="ECO:0000256" key="1">
    <source>
        <dbReference type="ARBA" id="ARBA00022679"/>
    </source>
</evidence>
<dbReference type="SUPFAM" id="SSF55729">
    <property type="entry name" value="Acyl-CoA N-acyltransferases (Nat)"/>
    <property type="match status" value="1"/>
</dbReference>
<dbReference type="PANTHER" id="PTHR43877">
    <property type="entry name" value="AMINOALKYLPHOSPHONATE N-ACETYLTRANSFERASE-RELATED-RELATED"/>
    <property type="match status" value="1"/>
</dbReference>
<evidence type="ECO:0000313" key="6">
    <source>
        <dbReference type="Proteomes" id="UP001284901"/>
    </source>
</evidence>
<keyword evidence="6" id="KW-1185">Reference proteome</keyword>
<dbReference type="Gene3D" id="3.40.630.30">
    <property type="match status" value="1"/>
</dbReference>
<keyword evidence="2 4" id="KW-0012">Acyltransferase</keyword>
<dbReference type="InterPro" id="IPR016181">
    <property type="entry name" value="Acyl_CoA_acyltransferase"/>
</dbReference>
<feature type="domain" description="N-acetyltransferase" evidence="3">
    <location>
        <begin position="142"/>
        <end position="287"/>
    </location>
</feature>
<name>A0AAW9H9Z9_9ACTO</name>
<sequence length="287" mass="31356">MKRSIWPHRAASSLRRLTGADKSRALEFLARDPINSVLARVNVERMGVGTSSALAAMHRRDIEALAWDGGNIIPLGFSAAGLRELGDDILSRHRVACSILGPADQVLGLWEHLERSWSPAREVRARQYSLSLTHASPVVPDPQVRPAEPWEFGAVFPAAVAMFTEEVGYDPTVYGPTYARRVRELIRAGRTFVRMGIDPATGARRVEFKADIGALAGGVAQIQGVWTAPDLRGRGIATRAMASVVDQVRARHAPTVSLYVNDYNAAAVRLYQHVGFSRAGEWATVLL</sequence>
<dbReference type="GO" id="GO:0016747">
    <property type="term" value="F:acyltransferase activity, transferring groups other than amino-acyl groups"/>
    <property type="evidence" value="ECO:0007669"/>
    <property type="project" value="InterPro"/>
</dbReference>
<dbReference type="Proteomes" id="UP001288320">
    <property type="component" value="Unassembled WGS sequence"/>
</dbReference>
<accession>A0AAW9H9Z9</accession>
<dbReference type="EMBL" id="JAWNFV010000001">
    <property type="protein sequence ID" value="MDY5139803.1"/>
    <property type="molecule type" value="Genomic_DNA"/>
</dbReference>
<gene>
    <name evidence="4" type="ORF">R6G74_00520</name>
    <name evidence="5" type="ORF">R6P33_01180</name>
</gene>
<dbReference type="EC" id="2.3.1.-" evidence="4"/>
<organism evidence="4 7">
    <name type="scientific">Actinotignum timonense</name>
    <dbReference type="NCBI Taxonomy" id="1870995"/>
    <lineage>
        <taxon>Bacteria</taxon>
        <taxon>Bacillati</taxon>
        <taxon>Actinomycetota</taxon>
        <taxon>Actinomycetes</taxon>
        <taxon>Actinomycetales</taxon>
        <taxon>Actinomycetaceae</taxon>
        <taxon>Actinotignum</taxon>
    </lineage>
</organism>
<dbReference type="Proteomes" id="UP001284901">
    <property type="component" value="Unassembled WGS sequence"/>
</dbReference>
<dbReference type="Pfam" id="PF13312">
    <property type="entry name" value="DUF4081"/>
    <property type="match status" value="1"/>
</dbReference>
<evidence type="ECO:0000256" key="2">
    <source>
        <dbReference type="ARBA" id="ARBA00023315"/>
    </source>
</evidence>
<proteinExistence type="predicted"/>
<dbReference type="RefSeq" id="WP_087070986.1">
    <property type="nucleotide sequence ID" value="NZ_CAUPFC010000001.1"/>
</dbReference>
<keyword evidence="1 4" id="KW-0808">Transferase</keyword>
<dbReference type="CDD" id="cd04301">
    <property type="entry name" value="NAT_SF"/>
    <property type="match status" value="1"/>
</dbReference>
<evidence type="ECO:0000313" key="5">
    <source>
        <dbReference type="EMBL" id="MDY5145635.1"/>
    </source>
</evidence>
<evidence type="ECO:0000313" key="7">
    <source>
        <dbReference type="Proteomes" id="UP001288320"/>
    </source>
</evidence>
<dbReference type="PANTHER" id="PTHR43877:SF2">
    <property type="entry name" value="AMINOALKYLPHOSPHONATE N-ACETYLTRANSFERASE-RELATED"/>
    <property type="match status" value="1"/>
</dbReference>
<evidence type="ECO:0000259" key="3">
    <source>
        <dbReference type="PROSITE" id="PS51186"/>
    </source>
</evidence>
<dbReference type="InterPro" id="IPR025289">
    <property type="entry name" value="DUF4081"/>
</dbReference>
<dbReference type="EMBL" id="JAWNFY010000002">
    <property type="protein sequence ID" value="MDY5145635.1"/>
    <property type="molecule type" value="Genomic_DNA"/>
</dbReference>
<reference evidence="4 6" key="1">
    <citation type="submission" date="2023-10" db="EMBL/GenBank/DDBJ databases">
        <title>Whole Genome based description of the genera Actinobaculum and Actinotignum reveals a complex phylogenetic relationship within the species included in the genus Actinotignum.</title>
        <authorList>
            <person name="Jensen C.S."/>
            <person name="Dargis R."/>
            <person name="Kemp M."/>
            <person name="Christensen J.J."/>
        </authorList>
    </citation>
    <scope>NUCLEOTIDE SEQUENCE</scope>
    <source>
        <strain evidence="5 6">SLA_B089</strain>
        <strain evidence="4">SLA_B245</strain>
    </source>
</reference>
<dbReference type="AlphaFoldDB" id="A0AAW9H9Z9"/>
<evidence type="ECO:0000313" key="4">
    <source>
        <dbReference type="EMBL" id="MDY5139803.1"/>
    </source>
</evidence>